<dbReference type="Proteomes" id="UP000588068">
    <property type="component" value="Unassembled WGS sequence"/>
</dbReference>
<evidence type="ECO:0000259" key="1">
    <source>
        <dbReference type="Pfam" id="PF00027"/>
    </source>
</evidence>
<protein>
    <submittedName>
        <fullName evidence="2">CRP-like cAMP-binding protein</fullName>
    </submittedName>
</protein>
<accession>A0A841HRR2</accession>
<dbReference type="InterPro" id="IPR000595">
    <property type="entry name" value="cNMP-bd_dom"/>
</dbReference>
<name>A0A841HRR2_9GAMM</name>
<dbReference type="CDD" id="cd00038">
    <property type="entry name" value="CAP_ED"/>
    <property type="match status" value="1"/>
</dbReference>
<evidence type="ECO:0000313" key="3">
    <source>
        <dbReference type="Proteomes" id="UP000588068"/>
    </source>
</evidence>
<dbReference type="InterPro" id="IPR014710">
    <property type="entry name" value="RmlC-like_jellyroll"/>
</dbReference>
<dbReference type="Pfam" id="PF00027">
    <property type="entry name" value="cNMP_binding"/>
    <property type="match status" value="1"/>
</dbReference>
<dbReference type="Gene3D" id="2.60.120.10">
    <property type="entry name" value="Jelly Rolls"/>
    <property type="match status" value="1"/>
</dbReference>
<organism evidence="2 3">
    <name type="scientific">Povalibacter uvarum</name>
    <dbReference type="NCBI Taxonomy" id="732238"/>
    <lineage>
        <taxon>Bacteria</taxon>
        <taxon>Pseudomonadati</taxon>
        <taxon>Pseudomonadota</taxon>
        <taxon>Gammaproteobacteria</taxon>
        <taxon>Steroidobacterales</taxon>
        <taxon>Steroidobacteraceae</taxon>
        <taxon>Povalibacter</taxon>
    </lineage>
</organism>
<proteinExistence type="predicted"/>
<feature type="domain" description="Cyclic nucleotide-binding" evidence="1">
    <location>
        <begin position="32"/>
        <end position="119"/>
    </location>
</feature>
<dbReference type="EMBL" id="JACHHZ010000005">
    <property type="protein sequence ID" value="MBB6095586.1"/>
    <property type="molecule type" value="Genomic_DNA"/>
</dbReference>
<sequence>MSSVLDALAALEKRAGVSLPDIEVIERAIEPVELRPGEFAFRQGEPHPYVHIVHTGLLKQYFTDQDGSEWIKSFSAEQVPFACLEALSGLPALFTSEAIEASVTERVPFRQILALADRHAQWQKALGTAYALLARIKVRRERDLLMLTAEQLHARFVVESPALAERIPQKDLAGFIGVTPVGLNRIVKRYREKH</sequence>
<reference evidence="2 3" key="1">
    <citation type="submission" date="2020-08" db="EMBL/GenBank/DDBJ databases">
        <title>Genomic Encyclopedia of Type Strains, Phase IV (KMG-IV): sequencing the most valuable type-strain genomes for metagenomic binning, comparative biology and taxonomic classification.</title>
        <authorList>
            <person name="Goeker M."/>
        </authorList>
    </citation>
    <scope>NUCLEOTIDE SEQUENCE [LARGE SCALE GENOMIC DNA]</scope>
    <source>
        <strain evidence="2 3">DSM 26723</strain>
    </source>
</reference>
<comment type="caution">
    <text evidence="2">The sequence shown here is derived from an EMBL/GenBank/DDBJ whole genome shotgun (WGS) entry which is preliminary data.</text>
</comment>
<dbReference type="RefSeq" id="WP_184334939.1">
    <property type="nucleotide sequence ID" value="NZ_JACHHZ010000005.1"/>
</dbReference>
<gene>
    <name evidence="2" type="ORF">HNQ60_004476</name>
</gene>
<keyword evidence="3" id="KW-1185">Reference proteome</keyword>
<dbReference type="SUPFAM" id="SSF51206">
    <property type="entry name" value="cAMP-binding domain-like"/>
    <property type="match status" value="1"/>
</dbReference>
<dbReference type="InterPro" id="IPR018490">
    <property type="entry name" value="cNMP-bd_dom_sf"/>
</dbReference>
<dbReference type="AlphaFoldDB" id="A0A841HRR2"/>
<evidence type="ECO:0000313" key="2">
    <source>
        <dbReference type="EMBL" id="MBB6095586.1"/>
    </source>
</evidence>